<proteinExistence type="predicted"/>
<sequence length="195" mass="22019">MKNAESAGTYKVVMLGNSGVGKTALIERITHDEFVVAHVATVGAQYSTVDFTIQKKKITLELWDTAGQEIFRSLVSFYARDAKGVFLVADITQDGTMTDLERWKDFIKEQAPDAQVILFANKHDLNDQRVVKEEEFENFAKEYNYHYMEGSAKTNEGVQDGFVRMAEIVSEKIMEKGEQESSVKLKQAEESKPCC</sequence>
<dbReference type="SMART" id="SM00173">
    <property type="entry name" value="RAS"/>
    <property type="match status" value="1"/>
</dbReference>
<dbReference type="OMA" id="YHYMEGS"/>
<keyword evidence="4" id="KW-1185">Reference proteome</keyword>
<gene>
    <name evidence="3" type="ORF">TVAG_395100</name>
</gene>
<dbReference type="AlphaFoldDB" id="A2EDH4"/>
<dbReference type="SMART" id="SM00177">
    <property type="entry name" value="ARF"/>
    <property type="match status" value="1"/>
</dbReference>
<dbReference type="Pfam" id="PF00071">
    <property type="entry name" value="Ras"/>
    <property type="match status" value="1"/>
</dbReference>
<name>A2EDH4_TRIV3</name>
<dbReference type="PROSITE" id="PS51421">
    <property type="entry name" value="RAS"/>
    <property type="match status" value="1"/>
</dbReference>
<keyword evidence="1" id="KW-0547">Nucleotide-binding</keyword>
<evidence type="ECO:0000256" key="1">
    <source>
        <dbReference type="ARBA" id="ARBA00022741"/>
    </source>
</evidence>
<dbReference type="GO" id="GO:0006886">
    <property type="term" value="P:intracellular protein transport"/>
    <property type="evidence" value="ECO:0000318"/>
    <property type="project" value="GO_Central"/>
</dbReference>
<dbReference type="RefSeq" id="XP_001321561.1">
    <property type="nucleotide sequence ID" value="XM_001321526.1"/>
</dbReference>
<dbReference type="EMBL" id="DS113360">
    <property type="protein sequence ID" value="EAY09338.1"/>
    <property type="molecule type" value="Genomic_DNA"/>
</dbReference>
<dbReference type="InParanoid" id="A2EDH4"/>
<dbReference type="GO" id="GO:0012505">
    <property type="term" value="C:endomembrane system"/>
    <property type="evidence" value="ECO:0000318"/>
    <property type="project" value="GO_Central"/>
</dbReference>
<dbReference type="SMART" id="SM00176">
    <property type="entry name" value="RAN"/>
    <property type="match status" value="1"/>
</dbReference>
<dbReference type="FunFam" id="3.40.50.300:FF:001586">
    <property type="entry name" value="Small GTP-binding protein, putative"/>
    <property type="match status" value="1"/>
</dbReference>
<evidence type="ECO:0000313" key="4">
    <source>
        <dbReference type="Proteomes" id="UP000001542"/>
    </source>
</evidence>
<reference evidence="3" key="1">
    <citation type="submission" date="2006-10" db="EMBL/GenBank/DDBJ databases">
        <authorList>
            <person name="Amadeo P."/>
            <person name="Zhao Q."/>
            <person name="Wortman J."/>
            <person name="Fraser-Liggett C."/>
            <person name="Carlton J."/>
        </authorList>
    </citation>
    <scope>NUCLEOTIDE SEQUENCE</scope>
    <source>
        <strain evidence="3">G3</strain>
    </source>
</reference>
<dbReference type="VEuPathDB" id="TrichDB:TVAGG3_0724430"/>
<accession>A2EDH4</accession>
<dbReference type="GO" id="GO:0005525">
    <property type="term" value="F:GTP binding"/>
    <property type="evidence" value="ECO:0007669"/>
    <property type="project" value="UniProtKB-KW"/>
</dbReference>
<dbReference type="CDD" id="cd00154">
    <property type="entry name" value="Rab"/>
    <property type="match status" value="1"/>
</dbReference>
<evidence type="ECO:0000313" key="3">
    <source>
        <dbReference type="EMBL" id="EAY09338.1"/>
    </source>
</evidence>
<dbReference type="InterPro" id="IPR050227">
    <property type="entry name" value="Rab"/>
</dbReference>
<dbReference type="PANTHER" id="PTHR47977">
    <property type="entry name" value="RAS-RELATED PROTEIN RAB"/>
    <property type="match status" value="1"/>
</dbReference>
<dbReference type="eggNOG" id="KOG0078">
    <property type="taxonomic scope" value="Eukaryota"/>
</dbReference>
<dbReference type="SUPFAM" id="SSF52540">
    <property type="entry name" value="P-loop containing nucleoside triphosphate hydrolases"/>
    <property type="match status" value="1"/>
</dbReference>
<dbReference type="InterPro" id="IPR005225">
    <property type="entry name" value="Small_GTP-bd"/>
</dbReference>
<dbReference type="NCBIfam" id="TIGR00231">
    <property type="entry name" value="small_GTP"/>
    <property type="match status" value="1"/>
</dbReference>
<dbReference type="KEGG" id="tva:4767255"/>
<dbReference type="Proteomes" id="UP000001542">
    <property type="component" value="Unassembled WGS sequence"/>
</dbReference>
<dbReference type="STRING" id="5722.A2EDH4"/>
<dbReference type="SMR" id="A2EDH4"/>
<dbReference type="InterPro" id="IPR027417">
    <property type="entry name" value="P-loop_NTPase"/>
</dbReference>
<keyword evidence="2" id="KW-0342">GTP-binding</keyword>
<protein>
    <submittedName>
        <fullName evidence="3">Small GTP-binding protein, putative</fullName>
    </submittedName>
</protein>
<dbReference type="VEuPathDB" id="TrichDB:TVAG_395100"/>
<dbReference type="PROSITE" id="PS51419">
    <property type="entry name" value="RAB"/>
    <property type="match status" value="1"/>
</dbReference>
<evidence type="ECO:0000256" key="2">
    <source>
        <dbReference type="ARBA" id="ARBA00023134"/>
    </source>
</evidence>
<reference evidence="3" key="2">
    <citation type="journal article" date="2007" name="Science">
        <title>Draft genome sequence of the sexually transmitted pathogen Trichomonas vaginalis.</title>
        <authorList>
            <person name="Carlton J.M."/>
            <person name="Hirt R.P."/>
            <person name="Silva J.C."/>
            <person name="Delcher A.L."/>
            <person name="Schatz M."/>
            <person name="Zhao Q."/>
            <person name="Wortman J.R."/>
            <person name="Bidwell S.L."/>
            <person name="Alsmark U.C.M."/>
            <person name="Besteiro S."/>
            <person name="Sicheritz-Ponten T."/>
            <person name="Noel C.J."/>
            <person name="Dacks J.B."/>
            <person name="Foster P.G."/>
            <person name="Simillion C."/>
            <person name="Van de Peer Y."/>
            <person name="Miranda-Saavedra D."/>
            <person name="Barton G.J."/>
            <person name="Westrop G.D."/>
            <person name="Mueller S."/>
            <person name="Dessi D."/>
            <person name="Fiori P.L."/>
            <person name="Ren Q."/>
            <person name="Paulsen I."/>
            <person name="Zhang H."/>
            <person name="Bastida-Corcuera F.D."/>
            <person name="Simoes-Barbosa A."/>
            <person name="Brown M.T."/>
            <person name="Hayes R.D."/>
            <person name="Mukherjee M."/>
            <person name="Okumura C.Y."/>
            <person name="Schneider R."/>
            <person name="Smith A.J."/>
            <person name="Vanacova S."/>
            <person name="Villalvazo M."/>
            <person name="Haas B.J."/>
            <person name="Pertea M."/>
            <person name="Feldblyum T.V."/>
            <person name="Utterback T.R."/>
            <person name="Shu C.L."/>
            <person name="Osoegawa K."/>
            <person name="de Jong P.J."/>
            <person name="Hrdy I."/>
            <person name="Horvathova L."/>
            <person name="Zubacova Z."/>
            <person name="Dolezal P."/>
            <person name="Malik S.B."/>
            <person name="Logsdon J.M. Jr."/>
            <person name="Henze K."/>
            <person name="Gupta A."/>
            <person name="Wang C.C."/>
            <person name="Dunne R.L."/>
            <person name="Upcroft J.A."/>
            <person name="Upcroft P."/>
            <person name="White O."/>
            <person name="Salzberg S.L."/>
            <person name="Tang P."/>
            <person name="Chiu C.-H."/>
            <person name="Lee Y.-S."/>
            <person name="Embley T.M."/>
            <person name="Coombs G.H."/>
            <person name="Mottram J.C."/>
            <person name="Tachezy J."/>
            <person name="Fraser-Liggett C.M."/>
            <person name="Johnson P.J."/>
        </authorList>
    </citation>
    <scope>NUCLEOTIDE SEQUENCE [LARGE SCALE GENOMIC DNA]</scope>
    <source>
        <strain evidence="3">G3</strain>
    </source>
</reference>
<dbReference type="InterPro" id="IPR001806">
    <property type="entry name" value="Small_GTPase"/>
</dbReference>
<organism evidence="3 4">
    <name type="scientific">Trichomonas vaginalis (strain ATCC PRA-98 / G3)</name>
    <dbReference type="NCBI Taxonomy" id="412133"/>
    <lineage>
        <taxon>Eukaryota</taxon>
        <taxon>Metamonada</taxon>
        <taxon>Parabasalia</taxon>
        <taxon>Trichomonadida</taxon>
        <taxon>Trichomonadidae</taxon>
        <taxon>Trichomonas</taxon>
    </lineage>
</organism>
<dbReference type="Gene3D" id="3.40.50.300">
    <property type="entry name" value="P-loop containing nucleotide triphosphate hydrolases"/>
    <property type="match status" value="1"/>
</dbReference>
<dbReference type="PRINTS" id="PR00449">
    <property type="entry name" value="RASTRNSFRMNG"/>
</dbReference>
<dbReference type="OrthoDB" id="10262080at2759"/>
<dbReference type="SMART" id="SM00175">
    <property type="entry name" value="RAB"/>
    <property type="match status" value="1"/>
</dbReference>
<dbReference type="SMART" id="SM00174">
    <property type="entry name" value="RHO"/>
    <property type="match status" value="1"/>
</dbReference>
<dbReference type="GO" id="GO:0003924">
    <property type="term" value="F:GTPase activity"/>
    <property type="evidence" value="ECO:0000318"/>
    <property type="project" value="GO_Central"/>
</dbReference>